<reference evidence="3 4" key="1">
    <citation type="journal article" date="2011" name="Proc. Natl. Acad. Sci. U.S.A.">
        <title>Evolutionary erosion of yeast sex chromosomes by mating-type switching accidents.</title>
        <authorList>
            <person name="Gordon J.L."/>
            <person name="Armisen D."/>
            <person name="Proux-Wera E."/>
            <person name="Oheigeartaigh S.S."/>
            <person name="Byrne K.P."/>
            <person name="Wolfe K.H."/>
        </authorList>
    </citation>
    <scope>NUCLEOTIDE SEQUENCE [LARGE SCALE GENOMIC DNA]</scope>
    <source>
        <strain evidence="4">ATCC 10597 / BCRC 20456 / CBS 421 / NBRC 0211 / NRRL Y-12639</strain>
    </source>
</reference>
<feature type="domain" description="Arf3-interacting protein 1 N-terminal" evidence="2">
    <location>
        <begin position="35"/>
        <end position="187"/>
    </location>
</feature>
<protein>
    <recommendedName>
        <fullName evidence="2">Arf3-interacting protein 1 N-terminal domain-containing protein</fullName>
    </recommendedName>
</protein>
<dbReference type="Pfam" id="PF07792">
    <property type="entry name" value="Afi1"/>
    <property type="match status" value="1"/>
</dbReference>
<dbReference type="HOGENOM" id="CLU_324667_0_0_1"/>
<dbReference type="OMA" id="CFNMINS"/>
<evidence type="ECO:0000313" key="4">
    <source>
        <dbReference type="Proteomes" id="UP000000689"/>
    </source>
</evidence>
<evidence type="ECO:0000259" key="2">
    <source>
        <dbReference type="Pfam" id="PF07792"/>
    </source>
</evidence>
<dbReference type="EMBL" id="HE580269">
    <property type="protein sequence ID" value="CCD23810.1"/>
    <property type="molecule type" value="Genomic_DNA"/>
</dbReference>
<accession>G0W7P9</accession>
<dbReference type="InterPro" id="IPR012860">
    <property type="entry name" value="Afi1_N"/>
</dbReference>
<dbReference type="AlphaFoldDB" id="G0W7P9"/>
<dbReference type="GO" id="GO:0005886">
    <property type="term" value="C:plasma membrane"/>
    <property type="evidence" value="ECO:0007669"/>
    <property type="project" value="EnsemblFungi"/>
</dbReference>
<dbReference type="OrthoDB" id="66409at2759"/>
<dbReference type="STRING" id="1071378.G0W7P9"/>
<gene>
    <name evidence="3" type="primary">NDAI0C01490</name>
    <name evidence="3" type="ordered locus">NDAI_0C01490</name>
</gene>
<feature type="compositionally biased region" description="Polar residues" evidence="1">
    <location>
        <begin position="1"/>
        <end position="17"/>
    </location>
</feature>
<feature type="region of interest" description="Disordered" evidence="1">
    <location>
        <begin position="891"/>
        <end position="914"/>
    </location>
</feature>
<feature type="region of interest" description="Disordered" evidence="1">
    <location>
        <begin position="1"/>
        <end position="22"/>
    </location>
</feature>
<dbReference type="PANTHER" id="PTHR28245">
    <property type="entry name" value="ARF3-INTERACTING PROTEIN 1"/>
    <property type="match status" value="1"/>
</dbReference>
<dbReference type="GeneID" id="11496707"/>
<feature type="region of interest" description="Disordered" evidence="1">
    <location>
        <begin position="64"/>
        <end position="84"/>
    </location>
</feature>
<dbReference type="KEGG" id="ndi:NDAI_0C01490"/>
<dbReference type="GO" id="GO:0051666">
    <property type="term" value="P:actin cortical patch localization"/>
    <property type="evidence" value="ECO:0007669"/>
    <property type="project" value="EnsemblFungi"/>
</dbReference>
<evidence type="ECO:0000313" key="3">
    <source>
        <dbReference type="EMBL" id="CCD23810.1"/>
    </source>
</evidence>
<dbReference type="GO" id="GO:0005935">
    <property type="term" value="C:cellular bud neck"/>
    <property type="evidence" value="ECO:0007669"/>
    <property type="project" value="EnsemblFungi"/>
</dbReference>
<sequence length="948" mass="108321">MLQQAQTIKSTSFPPHSTLNNINNDNTTLRKNIEFILSAVFDNRLGPTIKYQYPKSIPGFKYPSSSSLLSPGSPNNSSNPDEPLNLANLMLPNNVEKTPGKADFTVFILYHNKITQTYQLFPPSSKKIKNAVVHSSANNTPKYDKLKRYSILVEDDETADKVDALKTTAEAPLFFINVVNTVLDETNDRGAIIKSLAVGTTLKNFNIFKPLLLMTLHFYMLNPRYSTAQTLIDCFNMLNSLDLSIVQNLHSKDQLQYMFNSIMDQSVLQTLFDPNKGNFKKILKCKIIPHSDEFGNKILFHNETIHYYFDLFKPTILPKHFSKIPLQVSLIKSDPINISLNYSSYVLNFLNQFIPFLQKLDFSKGIKPWKLLVTSTNETKSTLSDFIIALSNLVSCFTGKQNNYFMNKHILIFPYMDISIIDALRKFLEPTSEFHDSFTIVGTGNPIFQFQTDIWDYYYDMDSEILYDASNHSNINSNSLEKLTLQQELRNSSTSLKKLFAKPYTVTTISSNNSSNHDNLTSSNNSINIINHGLQRNKSHSVLNPSSHSRIGLLQKFIPYLIQEQHDNQTVIALFKRVNMLQLIFLLNSPTNKNINVPNEMSLQDEYLWVYKDFIIFAEFFTYSELHIIRILITFENNLQLLVKTKAEKNISNDKLYTQLTTLLETTQELLSFVTLNKSNLERFINVLQDYPTLRICHEYDLIKHDFNNTSLSKLVRPANKNASLVESFIENLGFNLLTSFLISFDTKEQSKTTTGLNRSQSLFKDFAPSRKNKNNLMRSSSVKRLLRIHNHSSSSDVAENTPQVLILRHKADTFPSVSSSSGSSDRTDTKEINLQSTIEKRILSIKHNLVRIIYKIERHPVGQVLVKRYIKDDIREVYDFLKIEFSSPLSPTETAASIPTVPEGIPMSPQSFSSSRKDLVKELNMIEEQQVQLKIASAKTSQDNSVV</sequence>
<dbReference type="eggNOG" id="ENOG502QQUZ">
    <property type="taxonomic scope" value="Eukaryota"/>
</dbReference>
<dbReference type="PANTHER" id="PTHR28245:SF1">
    <property type="entry name" value="ARF3-INTERACTING PROTEIN 1"/>
    <property type="match status" value="1"/>
</dbReference>
<name>G0W7P9_NAUDC</name>
<dbReference type="Pfam" id="PF08616">
    <property type="entry name" value="SPA"/>
    <property type="match status" value="1"/>
</dbReference>
<dbReference type="GO" id="GO:0005634">
    <property type="term" value="C:nucleus"/>
    <property type="evidence" value="ECO:0007669"/>
    <property type="project" value="EnsemblFungi"/>
</dbReference>
<proteinExistence type="predicted"/>
<dbReference type="Proteomes" id="UP000000689">
    <property type="component" value="Chromosome 3"/>
</dbReference>
<evidence type="ECO:0000256" key="1">
    <source>
        <dbReference type="SAM" id="MobiDB-lite"/>
    </source>
</evidence>
<dbReference type="RefSeq" id="XP_003669053.1">
    <property type="nucleotide sequence ID" value="XM_003669005.1"/>
</dbReference>
<organism evidence="3 4">
    <name type="scientific">Naumovozyma dairenensis (strain ATCC 10597 / BCRC 20456 / CBS 421 / NBRC 0211 / NRRL Y-12639)</name>
    <name type="common">Saccharomyces dairenensis</name>
    <dbReference type="NCBI Taxonomy" id="1071378"/>
    <lineage>
        <taxon>Eukaryota</taxon>
        <taxon>Fungi</taxon>
        <taxon>Dikarya</taxon>
        <taxon>Ascomycota</taxon>
        <taxon>Saccharomycotina</taxon>
        <taxon>Saccharomycetes</taxon>
        <taxon>Saccharomycetales</taxon>
        <taxon>Saccharomycetaceae</taxon>
        <taxon>Naumovozyma</taxon>
    </lineage>
</organism>
<keyword evidence="4" id="KW-1185">Reference proteome</keyword>
<dbReference type="InterPro" id="IPR052809">
    <property type="entry name" value="Actin_polarity_regulatory"/>
</dbReference>
<dbReference type="GO" id="GO:0000282">
    <property type="term" value="P:cellular bud site selection"/>
    <property type="evidence" value="ECO:0007669"/>
    <property type="project" value="EnsemblFungi"/>
</dbReference>